<gene>
    <name evidence="1" type="ORF">MNBD_BACTEROID01-2032</name>
</gene>
<protein>
    <submittedName>
        <fullName evidence="1">Uncharacterized protein</fullName>
    </submittedName>
</protein>
<sequence>MKARVSQILFIALFTLLLAGNISAKGAGVVATSSFENEHETALEVENWMVNDNYWIYPANTIILEAEAENELFLEGWMTNETFWVSNDTETENEQEMNLEPWMYNANYWKGD</sequence>
<accession>A0A3B0UJI3</accession>
<reference evidence="1" key="1">
    <citation type="submission" date="2018-06" db="EMBL/GenBank/DDBJ databases">
        <authorList>
            <person name="Zhirakovskaya E."/>
        </authorList>
    </citation>
    <scope>NUCLEOTIDE SEQUENCE</scope>
</reference>
<organism evidence="1">
    <name type="scientific">hydrothermal vent metagenome</name>
    <dbReference type="NCBI Taxonomy" id="652676"/>
    <lineage>
        <taxon>unclassified sequences</taxon>
        <taxon>metagenomes</taxon>
        <taxon>ecological metagenomes</taxon>
    </lineage>
</organism>
<proteinExistence type="predicted"/>
<name>A0A3B0UJI3_9ZZZZ</name>
<evidence type="ECO:0000313" key="1">
    <source>
        <dbReference type="EMBL" id="VAW20394.1"/>
    </source>
</evidence>
<dbReference type="EMBL" id="UOEP01000120">
    <property type="protein sequence ID" value="VAW20394.1"/>
    <property type="molecule type" value="Genomic_DNA"/>
</dbReference>
<dbReference type="AlphaFoldDB" id="A0A3B0UJI3"/>